<reference evidence="8" key="1">
    <citation type="submission" date="2020-08" db="EMBL/GenBank/DDBJ databases">
        <authorList>
            <person name="Cejkova D."/>
            <person name="Kubasova T."/>
            <person name="Jahodarova E."/>
            <person name="Rychlik I."/>
        </authorList>
    </citation>
    <scope>NUCLEOTIDE SEQUENCE</scope>
    <source>
        <strain evidence="8">An824</strain>
    </source>
</reference>
<sequence>MKKILIYGLSTLMLASSAMTFTGCIDETEPTSGATAEQVEQNNADNILQILRGSAAYLCQPWTTSYHWGWGYGAIMRIRDLQTADMAIYDGGRNYHQFWYWYENQGMGREYAYAQFQWEYQMGMVNMANKAIAMVDPETADDELKGYLGAALAFRAMTYLDMAREYEFLENEYTQPQSPEGNPILNLTVPIVKETTTEEEARNNPRASKENMAAFILEDLNNAEQYISNLSLSERNMPHLDCVYGLKARLYMWLGQYADAKNYARKAIDEAALSGIVPMTRDEALSTITGFNDITKWMWGAQYTTGNVSNLLCWTAFAANEAVYGYCGPMAYGSTDTFSMIDANMYDRISDTDWRKLEWKAPATSPLNGQNAYIDEGVGEALQELTSLKFRPNSGNITDYTIGNVSSFPLMRVEEMYFIEAEAAAQDDDVSGAIQLLEYFMKNYRDADYTCPVTAKDDVIEEIVFQKRVELWGEGQSFFDIKRLDYPVVKGYSGSNHGSRAQSQANSLTTRPGWMNWCIVQSEENGNAGVRGYNNPDPSYRTTQE</sequence>
<feature type="domain" description="RagB/SusD" evidence="7">
    <location>
        <begin position="396"/>
        <end position="508"/>
    </location>
</feature>
<dbReference type="InterPro" id="IPR012944">
    <property type="entry name" value="SusD_RagB_dom"/>
</dbReference>
<evidence type="ECO:0000256" key="2">
    <source>
        <dbReference type="ARBA" id="ARBA00006275"/>
    </source>
</evidence>
<dbReference type="InterPro" id="IPR011990">
    <property type="entry name" value="TPR-like_helical_dom_sf"/>
</dbReference>
<feature type="signal peptide" evidence="6">
    <location>
        <begin position="1"/>
        <end position="20"/>
    </location>
</feature>
<evidence type="ECO:0000256" key="4">
    <source>
        <dbReference type="ARBA" id="ARBA00023136"/>
    </source>
</evidence>
<evidence type="ECO:0000313" key="9">
    <source>
        <dbReference type="Proteomes" id="UP000706891"/>
    </source>
</evidence>
<feature type="chain" id="PRO_5037243889" evidence="6">
    <location>
        <begin position="21"/>
        <end position="545"/>
    </location>
</feature>
<accession>A0A938WSP6</accession>
<dbReference type="SUPFAM" id="SSF48452">
    <property type="entry name" value="TPR-like"/>
    <property type="match status" value="1"/>
</dbReference>
<dbReference type="Gene3D" id="1.25.40.390">
    <property type="match status" value="1"/>
</dbReference>
<keyword evidence="4" id="KW-0472">Membrane</keyword>
<protein>
    <submittedName>
        <fullName evidence="8">RagB/SusD family nutrient uptake outer membrane protein</fullName>
    </submittedName>
</protein>
<dbReference type="EMBL" id="JACJJG010000045">
    <property type="protein sequence ID" value="MBM6673966.1"/>
    <property type="molecule type" value="Genomic_DNA"/>
</dbReference>
<dbReference type="RefSeq" id="WP_205104961.1">
    <property type="nucleotide sequence ID" value="NZ_JACJJG010000045.1"/>
</dbReference>
<comment type="caution">
    <text evidence="8">The sequence shown here is derived from an EMBL/GenBank/DDBJ whole genome shotgun (WGS) entry which is preliminary data.</text>
</comment>
<organism evidence="8 9">
    <name type="scientific">Marseilla massiliensis</name>
    <dbReference type="NCBI Taxonomy" id="1841864"/>
    <lineage>
        <taxon>Bacteria</taxon>
        <taxon>Pseudomonadati</taxon>
        <taxon>Bacteroidota</taxon>
        <taxon>Bacteroidia</taxon>
        <taxon>Bacteroidales</taxon>
        <taxon>Prevotellaceae</taxon>
        <taxon>Marseilla</taxon>
    </lineage>
</organism>
<dbReference type="PROSITE" id="PS51257">
    <property type="entry name" value="PROKAR_LIPOPROTEIN"/>
    <property type="match status" value="1"/>
</dbReference>
<name>A0A938WSP6_9BACT</name>
<keyword evidence="9" id="KW-1185">Reference proteome</keyword>
<reference evidence="8" key="2">
    <citation type="journal article" date="2021" name="Sci. Rep.">
        <title>The distribution of antibiotic resistance genes in chicken gut microbiota commensals.</title>
        <authorList>
            <person name="Juricova H."/>
            <person name="Matiasovicova J."/>
            <person name="Kubasova T."/>
            <person name="Cejkova D."/>
            <person name="Rychlik I."/>
        </authorList>
    </citation>
    <scope>NUCLEOTIDE SEQUENCE</scope>
    <source>
        <strain evidence="8">An824</strain>
    </source>
</reference>
<evidence type="ECO:0000256" key="6">
    <source>
        <dbReference type="SAM" id="SignalP"/>
    </source>
</evidence>
<comment type="subcellular location">
    <subcellularLocation>
        <location evidence="1">Cell outer membrane</location>
    </subcellularLocation>
</comment>
<dbReference type="Pfam" id="PF07980">
    <property type="entry name" value="SusD_RagB"/>
    <property type="match status" value="1"/>
</dbReference>
<dbReference type="Proteomes" id="UP000706891">
    <property type="component" value="Unassembled WGS sequence"/>
</dbReference>
<dbReference type="AlphaFoldDB" id="A0A938WSP6"/>
<keyword evidence="5" id="KW-0998">Cell outer membrane</keyword>
<evidence type="ECO:0000256" key="5">
    <source>
        <dbReference type="ARBA" id="ARBA00023237"/>
    </source>
</evidence>
<proteinExistence type="inferred from homology"/>
<gene>
    <name evidence="8" type="ORF">H6A34_08775</name>
</gene>
<comment type="similarity">
    <text evidence="2">Belongs to the SusD family.</text>
</comment>
<keyword evidence="3 6" id="KW-0732">Signal</keyword>
<evidence type="ECO:0000256" key="3">
    <source>
        <dbReference type="ARBA" id="ARBA00022729"/>
    </source>
</evidence>
<evidence type="ECO:0000256" key="1">
    <source>
        <dbReference type="ARBA" id="ARBA00004442"/>
    </source>
</evidence>
<evidence type="ECO:0000259" key="7">
    <source>
        <dbReference type="Pfam" id="PF07980"/>
    </source>
</evidence>
<dbReference type="GO" id="GO:0009279">
    <property type="term" value="C:cell outer membrane"/>
    <property type="evidence" value="ECO:0007669"/>
    <property type="project" value="UniProtKB-SubCell"/>
</dbReference>
<evidence type="ECO:0000313" key="8">
    <source>
        <dbReference type="EMBL" id="MBM6673966.1"/>
    </source>
</evidence>